<reference evidence="5 6" key="1">
    <citation type="journal article" date="2007" name="Science">
        <title>Sea anemone genome reveals ancestral eumetazoan gene repertoire and genomic organization.</title>
        <authorList>
            <person name="Putnam N.H."/>
            <person name="Srivastava M."/>
            <person name="Hellsten U."/>
            <person name="Dirks B."/>
            <person name="Chapman J."/>
            <person name="Salamov A."/>
            <person name="Terry A."/>
            <person name="Shapiro H."/>
            <person name="Lindquist E."/>
            <person name="Kapitonov V.V."/>
            <person name="Jurka J."/>
            <person name="Genikhovich G."/>
            <person name="Grigoriev I.V."/>
            <person name="Lucas S.M."/>
            <person name="Steele R.E."/>
            <person name="Finnerty J.R."/>
            <person name="Technau U."/>
            <person name="Martindale M.Q."/>
            <person name="Rokhsar D.S."/>
        </authorList>
    </citation>
    <scope>NUCLEOTIDE SEQUENCE [LARGE SCALE GENOMIC DNA]</scope>
    <source>
        <strain evidence="6">CH2 X CH6</strain>
    </source>
</reference>
<dbReference type="AlphaFoldDB" id="A7SQ14"/>
<dbReference type="OMA" id="MEYICLI"/>
<dbReference type="FunCoup" id="A7SQ14">
    <property type="interactions" value="61"/>
</dbReference>
<evidence type="ECO:0000313" key="6">
    <source>
        <dbReference type="Proteomes" id="UP000001593"/>
    </source>
</evidence>
<keyword evidence="3" id="KW-1133">Transmembrane helix</keyword>
<feature type="transmembrane region" description="Helical" evidence="3">
    <location>
        <begin position="85"/>
        <end position="109"/>
    </location>
</feature>
<sequence length="167" mass="18997">MANFDAIFDENIEGVEESRISEDYVPNQPEPVVVRGVGHMTLFGLNSKFDPDFPQGLNAKVAPEEYKATISRVNRVLNKTMPVSVRWLLCGCICCCCTLGMSLWPVVCLNKRTKHSLNKILDAENCHLYHKLGLHWKLSKQKCNSSNMMEYVLLIEFLPKAQILRPD</sequence>
<dbReference type="HOGENOM" id="CLU_100628_1_0_1"/>
<evidence type="ECO:0000259" key="4">
    <source>
        <dbReference type="Pfam" id="PF10256"/>
    </source>
</evidence>
<evidence type="ECO:0000256" key="3">
    <source>
        <dbReference type="SAM" id="Phobius"/>
    </source>
</evidence>
<evidence type="ECO:0000313" key="5">
    <source>
        <dbReference type="EMBL" id="EDO34220.1"/>
    </source>
</evidence>
<gene>
    <name evidence="5" type="ORF">NEMVEDRAFT_v1g246680</name>
</gene>
<dbReference type="PhylomeDB" id="A7SQ14"/>
<keyword evidence="6" id="KW-1185">Reference proteome</keyword>
<keyword evidence="3" id="KW-0812">Transmembrane</keyword>
<dbReference type="PANTHER" id="PTHR13005:SF4">
    <property type="entry name" value="CYSTEINE-RICH HYDROPHOBIC PROTEIN"/>
    <property type="match status" value="1"/>
</dbReference>
<dbReference type="OrthoDB" id="67682at2759"/>
<evidence type="ECO:0000256" key="1">
    <source>
        <dbReference type="ARBA" id="ARBA00004370"/>
    </source>
</evidence>
<dbReference type="EMBL" id="DS469739">
    <property type="protein sequence ID" value="EDO34220.1"/>
    <property type="molecule type" value="Genomic_DNA"/>
</dbReference>
<dbReference type="PANTHER" id="PTHR13005">
    <property type="entry name" value="CYSTEINE-RICH HYDROPHOBIC DOMAIN PROTEIN BRAIN X-LINKED PROTEIN"/>
    <property type="match status" value="1"/>
</dbReference>
<dbReference type="InterPro" id="IPR039735">
    <property type="entry name" value="CHIC1/2"/>
</dbReference>
<protein>
    <recommendedName>
        <fullName evidence="4">Golgin subfamily A member 7/ERF4 domain-containing protein</fullName>
    </recommendedName>
</protein>
<keyword evidence="2 3" id="KW-0472">Membrane</keyword>
<name>A7SQ14_NEMVE</name>
<dbReference type="KEGG" id="nve:5505537"/>
<comment type="subcellular location">
    <subcellularLocation>
        <location evidence="1">Membrane</location>
    </subcellularLocation>
</comment>
<feature type="domain" description="Golgin subfamily A member 7/ERF4" evidence="4">
    <location>
        <begin position="48"/>
        <end position="136"/>
    </location>
</feature>
<dbReference type="Proteomes" id="UP000001593">
    <property type="component" value="Unassembled WGS sequence"/>
</dbReference>
<accession>A7SQ14</accession>
<dbReference type="GO" id="GO:0016020">
    <property type="term" value="C:membrane"/>
    <property type="evidence" value="ECO:0007669"/>
    <property type="project" value="UniProtKB-SubCell"/>
</dbReference>
<dbReference type="InParanoid" id="A7SQ14"/>
<proteinExistence type="predicted"/>
<dbReference type="Pfam" id="PF10256">
    <property type="entry name" value="Erf4"/>
    <property type="match status" value="1"/>
</dbReference>
<evidence type="ECO:0000256" key="2">
    <source>
        <dbReference type="ARBA" id="ARBA00023136"/>
    </source>
</evidence>
<dbReference type="STRING" id="45351.A7SQ14"/>
<organism evidence="5 6">
    <name type="scientific">Nematostella vectensis</name>
    <name type="common">Starlet sea anemone</name>
    <dbReference type="NCBI Taxonomy" id="45351"/>
    <lineage>
        <taxon>Eukaryota</taxon>
        <taxon>Metazoa</taxon>
        <taxon>Cnidaria</taxon>
        <taxon>Anthozoa</taxon>
        <taxon>Hexacorallia</taxon>
        <taxon>Actiniaria</taxon>
        <taxon>Edwardsiidae</taxon>
        <taxon>Nematostella</taxon>
    </lineage>
</organism>
<dbReference type="eggNOG" id="KOG4101">
    <property type="taxonomic scope" value="Eukaryota"/>
</dbReference>
<dbReference type="InterPro" id="IPR019383">
    <property type="entry name" value="Golgin_A_7/ERF4"/>
</dbReference>